<dbReference type="EMBL" id="GBEZ01013049">
    <property type="protein sequence ID" value="JAC72901.1"/>
    <property type="molecule type" value="Transcribed_RNA"/>
</dbReference>
<dbReference type="GO" id="GO:0034976">
    <property type="term" value="P:response to endoplasmic reticulum stress"/>
    <property type="evidence" value="ECO:0007669"/>
    <property type="project" value="TreeGrafter"/>
</dbReference>
<evidence type="ECO:0000256" key="11">
    <source>
        <dbReference type="RuleBase" id="RU004208"/>
    </source>
</evidence>
<dbReference type="InterPro" id="IPR057305">
    <property type="entry name" value="Thioredox_PDIA6_C"/>
</dbReference>
<sequence length="450" mass="48336">MKTPNSFFVRFILLSFAFFELSAGLYSSGGPVEILDSSNFKKSISGDGIWLVEFYAPWCGHCKALKPEWEKAAQALKGVVHVAAVDADQHRSLAGQYGIQGFPTIKLITVQNGKAKTSDYNGGRTAQEIAKFAMDNAVKLVNSRLGVKGSGSSSSSSGGGGSSGFYKGTDVVSLSSGNFDDLVAGSGDLWMVEFYAPWCGHCKALKPEWIEAARQLKDKVKVGAVNCDEDNSLCGKFGVQGFPTIKYFGPDKEKPQDYDSGRDSGSIVAYAMSRWEKFAPAAEVRELTDQEVLEAECAGRDGDASVGLEPARAKTLCVVAFLPHILDTKAEGRNAYIEVLKDAAESFKGRPFSFLWAEGGKQPALEANVEVGGFGYPAVVAISPSKGRFATMKGALEKGPLKTFIDNIRKGGEKTAPLQGALAQLEAMEPWDGQDAASYEEDEFDLSELD</sequence>
<evidence type="ECO:0000313" key="14">
    <source>
        <dbReference type="EMBL" id="JAC60467.1"/>
    </source>
</evidence>
<reference evidence="14" key="1">
    <citation type="submission" date="2014-05" db="EMBL/GenBank/DDBJ databases">
        <title>The transcriptome of the halophilic microalga Tetraselmis sp. GSL018 isolated from the Great Salt Lake, Utah.</title>
        <authorList>
            <person name="Jinkerson R.E."/>
            <person name="D'Adamo S."/>
            <person name="Posewitz M.C."/>
        </authorList>
    </citation>
    <scope>NUCLEOTIDE SEQUENCE</scope>
    <source>
        <strain evidence="14">GSL018</strain>
    </source>
</reference>
<dbReference type="InterPro" id="IPR013766">
    <property type="entry name" value="Thioredoxin_domain"/>
</dbReference>
<feature type="domain" description="Thioredoxin" evidence="13">
    <location>
        <begin position="143"/>
        <end position="293"/>
    </location>
</feature>
<evidence type="ECO:0000313" key="17">
    <source>
        <dbReference type="EMBL" id="JAC73691.1"/>
    </source>
</evidence>
<dbReference type="SUPFAM" id="SSF52833">
    <property type="entry name" value="Thioredoxin-like"/>
    <property type="match status" value="3"/>
</dbReference>
<keyword evidence="7" id="KW-0256">Endoplasmic reticulum</keyword>
<protein>
    <recommendedName>
        <fullName evidence="4">protein disulfide-isomerase</fullName>
        <ecNumber evidence="4">5.3.4.1</ecNumber>
    </recommendedName>
</protein>
<evidence type="ECO:0000313" key="16">
    <source>
        <dbReference type="EMBL" id="JAC72901.1"/>
    </source>
</evidence>
<dbReference type="PROSITE" id="PS51352">
    <property type="entry name" value="THIOREDOXIN_2"/>
    <property type="match status" value="2"/>
</dbReference>
<evidence type="ECO:0000256" key="2">
    <source>
        <dbReference type="ARBA" id="ARBA00004319"/>
    </source>
</evidence>
<dbReference type="GO" id="GO:0005788">
    <property type="term" value="C:endoplasmic reticulum lumen"/>
    <property type="evidence" value="ECO:0007669"/>
    <property type="project" value="UniProtKB-SubCell"/>
</dbReference>
<dbReference type="CDD" id="cd03001">
    <property type="entry name" value="PDI_a_P5"/>
    <property type="match status" value="2"/>
</dbReference>
<evidence type="ECO:0000256" key="5">
    <source>
        <dbReference type="ARBA" id="ARBA00022729"/>
    </source>
</evidence>
<dbReference type="NCBIfam" id="TIGR01126">
    <property type="entry name" value="pdi_dom"/>
    <property type="match status" value="1"/>
</dbReference>
<dbReference type="AlphaFoldDB" id="A0A061QIT2"/>
<evidence type="ECO:0000256" key="9">
    <source>
        <dbReference type="ARBA" id="ARBA00023235"/>
    </source>
</evidence>
<dbReference type="GO" id="GO:0015035">
    <property type="term" value="F:protein-disulfide reductase activity"/>
    <property type="evidence" value="ECO:0007669"/>
    <property type="project" value="TreeGrafter"/>
</dbReference>
<comment type="catalytic activity">
    <reaction evidence="1">
        <text>Catalyzes the rearrangement of -S-S- bonds in proteins.</text>
        <dbReference type="EC" id="5.3.4.1"/>
    </reaction>
</comment>
<dbReference type="EMBL" id="GBEZ01015225">
    <property type="protein sequence ID" value="JAC70918.1"/>
    <property type="molecule type" value="Transcribed_RNA"/>
</dbReference>
<dbReference type="InterPro" id="IPR005788">
    <property type="entry name" value="PDI_thioredoxin-like_dom"/>
</dbReference>
<gene>
    <name evidence="14" type="primary">TXNDC7</name>
    <name evidence="17" type="ORF">TSPGSL018_28145</name>
    <name evidence="14" type="ORF">TSPGSL018_28911</name>
    <name evidence="16" type="ORF">TSPGSL018_30220</name>
    <name evidence="15" type="ORF">TSPGSL018_3095</name>
</gene>
<evidence type="ECO:0000256" key="3">
    <source>
        <dbReference type="ARBA" id="ARBA00006347"/>
    </source>
</evidence>
<dbReference type="EC" id="5.3.4.1" evidence="4"/>
<comment type="subcellular location">
    <subcellularLocation>
        <location evidence="2">Endoplasmic reticulum lumen</location>
    </subcellularLocation>
</comment>
<name>A0A061QIT2_9CHLO</name>
<keyword evidence="10" id="KW-0676">Redox-active center</keyword>
<keyword evidence="8" id="KW-1015">Disulfide bond</keyword>
<dbReference type="PROSITE" id="PS00194">
    <property type="entry name" value="THIOREDOXIN_1"/>
    <property type="match status" value="2"/>
</dbReference>
<dbReference type="PANTHER" id="PTHR45815:SF3">
    <property type="entry name" value="PROTEIN DISULFIDE-ISOMERASE A6"/>
    <property type="match status" value="1"/>
</dbReference>
<keyword evidence="5 12" id="KW-0732">Signal</keyword>
<dbReference type="Gene3D" id="3.40.30.10">
    <property type="entry name" value="Glutaredoxin"/>
    <property type="match status" value="3"/>
</dbReference>
<evidence type="ECO:0000256" key="8">
    <source>
        <dbReference type="ARBA" id="ARBA00023157"/>
    </source>
</evidence>
<dbReference type="EMBL" id="GBEZ01012170">
    <property type="protein sequence ID" value="JAC73691.1"/>
    <property type="molecule type" value="Transcribed_RNA"/>
</dbReference>
<dbReference type="Pfam" id="PF24541">
    <property type="entry name" value="Thioredox_PDIA6_C"/>
    <property type="match status" value="1"/>
</dbReference>
<proteinExistence type="inferred from homology"/>
<evidence type="ECO:0000256" key="12">
    <source>
        <dbReference type="SAM" id="SignalP"/>
    </source>
</evidence>
<dbReference type="InterPro" id="IPR036249">
    <property type="entry name" value="Thioredoxin-like_sf"/>
</dbReference>
<dbReference type="Pfam" id="PF00085">
    <property type="entry name" value="Thioredoxin"/>
    <property type="match status" value="2"/>
</dbReference>
<accession>A0A061QIT2</accession>
<comment type="similarity">
    <text evidence="3 11">Belongs to the protein disulfide isomerase family.</text>
</comment>
<evidence type="ECO:0000256" key="1">
    <source>
        <dbReference type="ARBA" id="ARBA00001182"/>
    </source>
</evidence>
<keyword evidence="6" id="KW-0677">Repeat</keyword>
<feature type="domain" description="Thioredoxin" evidence="13">
    <location>
        <begin position="12"/>
        <end position="139"/>
    </location>
</feature>
<evidence type="ECO:0000256" key="10">
    <source>
        <dbReference type="ARBA" id="ARBA00023284"/>
    </source>
</evidence>
<organism evidence="14">
    <name type="scientific">Tetraselmis sp. GSL018</name>
    <dbReference type="NCBI Taxonomy" id="582737"/>
    <lineage>
        <taxon>Eukaryota</taxon>
        <taxon>Viridiplantae</taxon>
        <taxon>Chlorophyta</taxon>
        <taxon>core chlorophytes</taxon>
        <taxon>Chlorodendrophyceae</taxon>
        <taxon>Chlorodendrales</taxon>
        <taxon>Chlorodendraceae</taxon>
        <taxon>Tetraselmis</taxon>
    </lineage>
</organism>
<evidence type="ECO:0000259" key="13">
    <source>
        <dbReference type="PROSITE" id="PS51352"/>
    </source>
</evidence>
<evidence type="ECO:0000256" key="4">
    <source>
        <dbReference type="ARBA" id="ARBA00012723"/>
    </source>
</evidence>
<dbReference type="InterPro" id="IPR017937">
    <property type="entry name" value="Thioredoxin_CS"/>
</dbReference>
<dbReference type="GO" id="GO:0003756">
    <property type="term" value="F:protein disulfide isomerase activity"/>
    <property type="evidence" value="ECO:0007669"/>
    <property type="project" value="UniProtKB-EC"/>
</dbReference>
<evidence type="ECO:0000313" key="15">
    <source>
        <dbReference type="EMBL" id="JAC70918.1"/>
    </source>
</evidence>
<keyword evidence="9 14" id="KW-0413">Isomerase</keyword>
<evidence type="ECO:0000256" key="6">
    <source>
        <dbReference type="ARBA" id="ARBA00022737"/>
    </source>
</evidence>
<dbReference type="PRINTS" id="PR00421">
    <property type="entry name" value="THIOREDOXIN"/>
</dbReference>
<dbReference type="PANTHER" id="PTHR45815">
    <property type="entry name" value="PROTEIN DISULFIDE-ISOMERASE A6"/>
    <property type="match status" value="1"/>
</dbReference>
<evidence type="ECO:0000256" key="7">
    <source>
        <dbReference type="ARBA" id="ARBA00022824"/>
    </source>
</evidence>
<feature type="signal peptide" evidence="12">
    <location>
        <begin position="1"/>
        <end position="24"/>
    </location>
</feature>
<dbReference type="EMBL" id="GBEZ01026773">
    <property type="protein sequence ID" value="JAC60467.1"/>
    <property type="molecule type" value="Transcribed_RNA"/>
</dbReference>
<feature type="chain" id="PRO_5007370742" description="protein disulfide-isomerase" evidence="12">
    <location>
        <begin position="25"/>
        <end position="450"/>
    </location>
</feature>